<organism evidence="2">
    <name type="scientific">Pongo abelii</name>
    <name type="common">Sumatran orangutan</name>
    <name type="synonym">Pongo pygmaeus abelii</name>
    <dbReference type="NCBI Taxonomy" id="9601"/>
    <lineage>
        <taxon>Eukaryota</taxon>
        <taxon>Metazoa</taxon>
        <taxon>Chordata</taxon>
        <taxon>Craniata</taxon>
        <taxon>Vertebrata</taxon>
        <taxon>Euteleostomi</taxon>
        <taxon>Mammalia</taxon>
        <taxon>Eutheria</taxon>
        <taxon>Euarchontoglires</taxon>
        <taxon>Primates</taxon>
        <taxon>Haplorrhini</taxon>
        <taxon>Catarrhini</taxon>
        <taxon>Hominidae</taxon>
        <taxon>Pongo</taxon>
    </lineage>
</organism>
<feature type="region of interest" description="Disordered" evidence="1">
    <location>
        <begin position="155"/>
        <end position="176"/>
    </location>
</feature>
<dbReference type="InterPro" id="IPR040214">
    <property type="entry name" value="BRD10"/>
</dbReference>
<evidence type="ECO:0000313" key="2">
    <source>
        <dbReference type="EMBL" id="PNJ81591.1"/>
    </source>
</evidence>
<reference evidence="2" key="1">
    <citation type="submission" date="2017-12" db="EMBL/GenBank/DDBJ databases">
        <title>High-resolution comparative analysis of great ape genomes.</title>
        <authorList>
            <person name="Pollen A."/>
            <person name="Hastie A."/>
            <person name="Hormozdiari F."/>
            <person name="Dougherty M."/>
            <person name="Liu R."/>
            <person name="Chaisson M."/>
            <person name="Hoppe E."/>
            <person name="Hill C."/>
            <person name="Pang A."/>
            <person name="Hillier L."/>
            <person name="Baker C."/>
            <person name="Armstrong J."/>
            <person name="Shendure J."/>
            <person name="Paten B."/>
            <person name="Wilson R."/>
            <person name="Chao H."/>
            <person name="Schneider V."/>
            <person name="Ventura M."/>
            <person name="Kronenberg Z."/>
            <person name="Murali S."/>
            <person name="Gordon D."/>
            <person name="Cantsilieris S."/>
            <person name="Munson K."/>
            <person name="Nelson B."/>
            <person name="Raja A."/>
            <person name="Underwood J."/>
            <person name="Diekhans M."/>
            <person name="Fiddes I."/>
            <person name="Haussler D."/>
            <person name="Eichler E."/>
        </authorList>
    </citation>
    <scope>NUCLEOTIDE SEQUENCE [LARGE SCALE GENOMIC DNA]</scope>
    <source>
        <strain evidence="2">Susie</strain>
    </source>
</reference>
<dbReference type="PANTHER" id="PTHR31095">
    <property type="entry name" value="RIKEN CDNA 9930021J03 GENE"/>
    <property type="match status" value="1"/>
</dbReference>
<dbReference type="EMBL" id="NDHI03003365">
    <property type="protein sequence ID" value="PNJ81591.1"/>
    <property type="molecule type" value="Genomic_DNA"/>
</dbReference>
<comment type="caution">
    <text evidence="2">The sequence shown here is derived from an EMBL/GenBank/DDBJ whole genome shotgun (WGS) entry which is preliminary data.</text>
</comment>
<dbReference type="PANTHER" id="PTHR31095:SF3">
    <property type="entry name" value="RIKEN CDNA 9930021J03 GENE"/>
    <property type="match status" value="1"/>
</dbReference>
<name>A0A2J8XHV0_PONAB</name>
<dbReference type="AlphaFoldDB" id="A0A2J8XHV0"/>
<protein>
    <submittedName>
        <fullName evidence="2">KIAA2026 isoform 1</fullName>
    </submittedName>
</protein>
<feature type="compositionally biased region" description="Low complexity" evidence="1">
    <location>
        <begin position="161"/>
        <end position="176"/>
    </location>
</feature>
<accession>A0A2J8XHV0</accession>
<sequence length="205" mass="20960">QNITPVNESVVSAARAVNMLSVTGTNLSLGSLSVTSASASAGARPVLVSGNDTSSRIMPILSNRLCSSSLVNTVAISTVKTGHLASSVLISTTQPVVSPKCLTSALQIPVTVALPTPATTSPKIINTVPHSAAVPGATRSVSLSKRQSRTSLQFHSPGISTTVPTNVNTNKPPTELSSLSPSPVSFLLSVPSCHPIFLSIFSHGK</sequence>
<evidence type="ECO:0000256" key="1">
    <source>
        <dbReference type="SAM" id="MobiDB-lite"/>
    </source>
</evidence>
<feature type="non-terminal residue" evidence="2">
    <location>
        <position position="1"/>
    </location>
</feature>
<gene>
    <name evidence="2" type="ORF">CR201_G0001698</name>
</gene>
<proteinExistence type="predicted"/>